<gene>
    <name evidence="6" type="primary">rslA</name>
    <name evidence="6" type="ORF">Pme01_59390</name>
</gene>
<evidence type="ECO:0000256" key="4">
    <source>
        <dbReference type="SAM" id="Phobius"/>
    </source>
</evidence>
<evidence type="ECO:0000313" key="6">
    <source>
        <dbReference type="EMBL" id="GII26342.1"/>
    </source>
</evidence>
<protein>
    <submittedName>
        <fullName evidence="6">Anti-sigma-L factor RslA</fullName>
    </submittedName>
</protein>
<keyword evidence="4" id="KW-0472">Membrane</keyword>
<keyword evidence="4" id="KW-0812">Transmembrane</keyword>
<keyword evidence="7" id="KW-1185">Reference proteome</keyword>
<keyword evidence="2" id="KW-0804">Transcription</keyword>
<dbReference type="InterPro" id="IPR027383">
    <property type="entry name" value="Znf_put"/>
</dbReference>
<feature type="region of interest" description="Disordered" evidence="3">
    <location>
        <begin position="79"/>
        <end position="112"/>
    </location>
</feature>
<evidence type="ECO:0000256" key="2">
    <source>
        <dbReference type="ARBA" id="ARBA00023163"/>
    </source>
</evidence>
<comment type="caution">
    <text evidence="6">The sequence shown here is derived from an EMBL/GenBank/DDBJ whole genome shotgun (WGS) entry which is preliminary data.</text>
</comment>
<name>A0A8J3TIG1_9ACTN</name>
<sequence>MSCDQMMESGAYVLGILSPDEHAAYERHLATCAVCQREVADFSGLPGVLAQLGPDGAMTLADEFDAGPGARFDAPVPLRPLPSVPRSNPVERELPTPFEPRGSRSQERGVRRRQRRWRAVAAGLAAAACLAVGVLVGTRLVTPAPTPSQVAMAPMQPVAASVPLTAQVALTPFSGGTEVRMHCVYNGGRPGVRWTLKMLVYPKSGEAPEQVSTWTAAQGDDVRFAAATRFAPSDIGKVEIRKGDDTSLLVYEQA</sequence>
<feature type="domain" description="Putative zinc-finger" evidence="5">
    <location>
        <begin position="10"/>
        <end position="36"/>
    </location>
</feature>
<dbReference type="EMBL" id="BOON01000074">
    <property type="protein sequence ID" value="GII26342.1"/>
    <property type="molecule type" value="Genomic_DNA"/>
</dbReference>
<dbReference type="Gene3D" id="1.10.10.1320">
    <property type="entry name" value="Anti-sigma factor, zinc-finger domain"/>
    <property type="match status" value="1"/>
</dbReference>
<accession>A0A8J3TIG1</accession>
<dbReference type="InterPro" id="IPR041916">
    <property type="entry name" value="Anti_sigma_zinc_sf"/>
</dbReference>
<feature type="transmembrane region" description="Helical" evidence="4">
    <location>
        <begin position="119"/>
        <end position="141"/>
    </location>
</feature>
<dbReference type="AlphaFoldDB" id="A0A8J3TIG1"/>
<reference evidence="6" key="1">
    <citation type="submission" date="2021-01" db="EMBL/GenBank/DDBJ databases">
        <title>Whole genome shotgun sequence of Planosporangium mesophilum NBRC 109066.</title>
        <authorList>
            <person name="Komaki H."/>
            <person name="Tamura T."/>
        </authorList>
    </citation>
    <scope>NUCLEOTIDE SEQUENCE</scope>
    <source>
        <strain evidence="6">NBRC 109066</strain>
    </source>
</reference>
<keyword evidence="1" id="KW-0805">Transcription regulation</keyword>
<dbReference type="RefSeq" id="WP_168113515.1">
    <property type="nucleotide sequence ID" value="NZ_BOON01000074.1"/>
</dbReference>
<dbReference type="Pfam" id="PF13490">
    <property type="entry name" value="zf-HC2"/>
    <property type="match status" value="1"/>
</dbReference>
<proteinExistence type="predicted"/>
<evidence type="ECO:0000256" key="1">
    <source>
        <dbReference type="ARBA" id="ARBA00023015"/>
    </source>
</evidence>
<organism evidence="6 7">
    <name type="scientific">Planosporangium mesophilum</name>
    <dbReference type="NCBI Taxonomy" id="689768"/>
    <lineage>
        <taxon>Bacteria</taxon>
        <taxon>Bacillati</taxon>
        <taxon>Actinomycetota</taxon>
        <taxon>Actinomycetes</taxon>
        <taxon>Micromonosporales</taxon>
        <taxon>Micromonosporaceae</taxon>
        <taxon>Planosporangium</taxon>
    </lineage>
</organism>
<evidence type="ECO:0000256" key="3">
    <source>
        <dbReference type="SAM" id="MobiDB-lite"/>
    </source>
</evidence>
<keyword evidence="4" id="KW-1133">Transmembrane helix</keyword>
<evidence type="ECO:0000313" key="7">
    <source>
        <dbReference type="Proteomes" id="UP000599074"/>
    </source>
</evidence>
<evidence type="ECO:0000259" key="5">
    <source>
        <dbReference type="Pfam" id="PF13490"/>
    </source>
</evidence>
<dbReference type="Proteomes" id="UP000599074">
    <property type="component" value="Unassembled WGS sequence"/>
</dbReference>